<sequence>MKIATELCNIQLIKTSQFAVHGLNEGESLSTLVHSSVNSVNNQPIQHHHLERSR</sequence>
<reference evidence="1 2" key="1">
    <citation type="submission" date="2015-06" db="EMBL/GenBank/DDBJ databases">
        <authorList>
            <person name="Xie B.-B."/>
            <person name="Rong J.-C."/>
            <person name="Qin Q.-L."/>
            <person name="Zhang Y.-Z."/>
        </authorList>
    </citation>
    <scope>NUCLEOTIDE SEQUENCE [LARGE SCALE GENOMIC DNA]</scope>
    <source>
        <strain evidence="1 2">JCM 20779</strain>
    </source>
</reference>
<gene>
    <name evidence="1" type="ORF">PPIS_a1024</name>
</gene>
<protein>
    <submittedName>
        <fullName evidence="1">Uncharacterized protein</fullName>
    </submittedName>
</protein>
<organism evidence="1 2">
    <name type="scientific">Pseudoalteromonas piscicida</name>
    <dbReference type="NCBI Taxonomy" id="43662"/>
    <lineage>
        <taxon>Bacteria</taxon>
        <taxon>Pseudomonadati</taxon>
        <taxon>Pseudomonadota</taxon>
        <taxon>Gammaproteobacteria</taxon>
        <taxon>Alteromonadales</taxon>
        <taxon>Pseudoalteromonadaceae</taxon>
        <taxon>Pseudoalteromonas</taxon>
    </lineage>
</organism>
<proteinExistence type="predicted"/>
<accession>A0ABN5CG62</accession>
<dbReference type="EMBL" id="CP011924">
    <property type="protein sequence ID" value="ATD06211.1"/>
    <property type="molecule type" value="Genomic_DNA"/>
</dbReference>
<evidence type="ECO:0000313" key="1">
    <source>
        <dbReference type="EMBL" id="ATD06211.1"/>
    </source>
</evidence>
<keyword evidence="2" id="KW-1185">Reference proteome</keyword>
<name>A0ABN5CG62_PSEO7</name>
<dbReference type="Proteomes" id="UP000016521">
    <property type="component" value="Chromosome I"/>
</dbReference>
<evidence type="ECO:0000313" key="2">
    <source>
        <dbReference type="Proteomes" id="UP000016521"/>
    </source>
</evidence>